<evidence type="ECO:0000313" key="1">
    <source>
        <dbReference type="EMBL" id="MDP9763558.1"/>
    </source>
</evidence>
<gene>
    <name evidence="1" type="ORF">QO006_000975</name>
</gene>
<sequence>MIQEAQQFINDYVRDEYETWQTVHGAATSTAAEEAIARFERKYFADGLFSDLSRPGDTPDFDAAEFAQLISTKQPRKIFCVKAVDGPKFQCVLGSTYKGNQDKFELIHVRKEGEEFKIVSSYYTNFDGTFAYVSGEDLGELLDDPCPEIEGANA</sequence>
<dbReference type="EMBL" id="JAURUR010000002">
    <property type="protein sequence ID" value="MDP9763558.1"/>
    <property type="molecule type" value="Genomic_DNA"/>
</dbReference>
<name>A0ABT9MAE5_9DEIO</name>
<protein>
    <submittedName>
        <fullName evidence="1">CheY-like chemotaxis protein</fullName>
    </submittedName>
</protein>
<comment type="caution">
    <text evidence="1">The sequence shown here is derived from an EMBL/GenBank/DDBJ whole genome shotgun (WGS) entry which is preliminary data.</text>
</comment>
<evidence type="ECO:0000313" key="2">
    <source>
        <dbReference type="Proteomes" id="UP001232163"/>
    </source>
</evidence>
<dbReference type="RefSeq" id="WP_307464574.1">
    <property type="nucleotide sequence ID" value="NZ_JAURUR010000002.1"/>
</dbReference>
<keyword evidence="2" id="KW-1185">Reference proteome</keyword>
<accession>A0ABT9MAE5</accession>
<organism evidence="1 2">
    <name type="scientific">Deinococcus enclensis</name>
    <dbReference type="NCBI Taxonomy" id="1049582"/>
    <lineage>
        <taxon>Bacteria</taxon>
        <taxon>Thermotogati</taxon>
        <taxon>Deinococcota</taxon>
        <taxon>Deinococci</taxon>
        <taxon>Deinococcales</taxon>
        <taxon>Deinococcaceae</taxon>
        <taxon>Deinococcus</taxon>
    </lineage>
</organism>
<proteinExistence type="predicted"/>
<reference evidence="1 2" key="1">
    <citation type="submission" date="2023-07" db="EMBL/GenBank/DDBJ databases">
        <title>Genomic Encyclopedia of Type Strains, Phase IV (KMG-IV): sequencing the most valuable type-strain genomes for metagenomic binning, comparative biology and taxonomic classification.</title>
        <authorList>
            <person name="Goeker M."/>
        </authorList>
    </citation>
    <scope>NUCLEOTIDE SEQUENCE [LARGE SCALE GENOMIC DNA]</scope>
    <source>
        <strain evidence="1 2">NIO-1023</strain>
    </source>
</reference>
<dbReference type="Proteomes" id="UP001232163">
    <property type="component" value="Unassembled WGS sequence"/>
</dbReference>